<keyword evidence="1" id="KW-0732">Signal</keyword>
<dbReference type="EMBL" id="LJNI01000031">
    <property type="protein sequence ID" value="KPJ73597.1"/>
    <property type="molecule type" value="Genomic_DNA"/>
</dbReference>
<evidence type="ECO:0000313" key="3">
    <source>
        <dbReference type="Proteomes" id="UP000051012"/>
    </source>
</evidence>
<sequence length="200" mass="23425">MEKTYTKHVMRSALLIFWCFIATFQIQCAQEEEEIAPIHQGLYFNYRYTLYGPGVNQWLTLNVSFEKADEEHFWMRITPVDSTDRFQGFTHRRWENVLVDKYFKSKSGDYYDLDPPGQIWIPRHKRKKGARLKERKIFRIKTWDKWDVCVLSGGSVGATMEWYYDTTTGFLVGSHMSSMGAGVSCQLIETNVPGLLPLQE</sequence>
<name>A0A0S7YFP8_UNCT6</name>
<proteinExistence type="predicted"/>
<comment type="caution">
    <text evidence="2">The sequence shown here is derived from an EMBL/GenBank/DDBJ whole genome shotgun (WGS) entry which is preliminary data.</text>
</comment>
<organism evidence="2 3">
    <name type="scientific">candidate division TA06 bacterium DG_78</name>
    <dbReference type="NCBI Taxonomy" id="1703772"/>
    <lineage>
        <taxon>Bacteria</taxon>
        <taxon>Bacteria division TA06</taxon>
    </lineage>
</organism>
<reference evidence="2 3" key="1">
    <citation type="journal article" date="2015" name="Microbiome">
        <title>Genomic resolution of linkages in carbon, nitrogen, and sulfur cycling among widespread estuary sediment bacteria.</title>
        <authorList>
            <person name="Baker B.J."/>
            <person name="Lazar C.S."/>
            <person name="Teske A.P."/>
            <person name="Dick G.J."/>
        </authorList>
    </citation>
    <scope>NUCLEOTIDE SEQUENCE [LARGE SCALE GENOMIC DNA]</scope>
    <source>
        <strain evidence="2">DG_78</strain>
    </source>
</reference>
<dbReference type="Proteomes" id="UP000051012">
    <property type="component" value="Unassembled WGS sequence"/>
</dbReference>
<gene>
    <name evidence="2" type="ORF">AMJ52_03520</name>
</gene>
<feature type="signal peptide" evidence="1">
    <location>
        <begin position="1"/>
        <end position="29"/>
    </location>
</feature>
<evidence type="ECO:0000313" key="2">
    <source>
        <dbReference type="EMBL" id="KPJ73597.1"/>
    </source>
</evidence>
<protein>
    <submittedName>
        <fullName evidence="2">Uncharacterized protein</fullName>
    </submittedName>
</protein>
<feature type="chain" id="PRO_5006640604" evidence="1">
    <location>
        <begin position="30"/>
        <end position="200"/>
    </location>
</feature>
<accession>A0A0S7YFP8</accession>
<dbReference type="AlphaFoldDB" id="A0A0S7YFP8"/>
<evidence type="ECO:0000256" key="1">
    <source>
        <dbReference type="SAM" id="SignalP"/>
    </source>
</evidence>